<gene>
    <name evidence="4" type="ORF">GCM10009717_09530</name>
</gene>
<dbReference type="PANTHER" id="PTHR35797">
    <property type="entry name" value="PROTEASE-RELATED"/>
    <property type="match status" value="1"/>
</dbReference>
<dbReference type="PANTHER" id="PTHR35797:SF1">
    <property type="entry name" value="PROTEASE"/>
    <property type="match status" value="1"/>
</dbReference>
<evidence type="ECO:0000259" key="3">
    <source>
        <dbReference type="Pfam" id="PF02517"/>
    </source>
</evidence>
<protein>
    <recommendedName>
        <fullName evidence="3">CAAX prenyl protease 2/Lysostaphin resistance protein A-like domain-containing protein</fullName>
    </recommendedName>
</protein>
<evidence type="ECO:0000313" key="4">
    <source>
        <dbReference type="EMBL" id="GAA1945140.1"/>
    </source>
</evidence>
<proteinExistence type="predicted"/>
<dbReference type="Proteomes" id="UP001499954">
    <property type="component" value="Unassembled WGS sequence"/>
</dbReference>
<feature type="transmembrane region" description="Helical" evidence="2">
    <location>
        <begin position="258"/>
        <end position="280"/>
    </location>
</feature>
<feature type="transmembrane region" description="Helical" evidence="2">
    <location>
        <begin position="81"/>
        <end position="104"/>
    </location>
</feature>
<feature type="transmembrane region" description="Helical" evidence="2">
    <location>
        <begin position="116"/>
        <end position="136"/>
    </location>
</feature>
<feature type="compositionally biased region" description="Low complexity" evidence="1">
    <location>
        <begin position="1"/>
        <end position="15"/>
    </location>
</feature>
<evidence type="ECO:0000256" key="2">
    <source>
        <dbReference type="SAM" id="Phobius"/>
    </source>
</evidence>
<name>A0ABP5BJC7_9MICO</name>
<feature type="transmembrane region" description="Helical" evidence="2">
    <location>
        <begin position="287"/>
        <end position="307"/>
    </location>
</feature>
<comment type="caution">
    <text evidence="4">The sequence shown here is derived from an EMBL/GenBank/DDBJ whole genome shotgun (WGS) entry which is preliminary data.</text>
</comment>
<dbReference type="InterPro" id="IPR003675">
    <property type="entry name" value="Rce1/LyrA-like_dom"/>
</dbReference>
<keyword evidence="2" id="KW-0472">Membrane</keyword>
<dbReference type="InterPro" id="IPR042150">
    <property type="entry name" value="MmRce1-like"/>
</dbReference>
<feature type="transmembrane region" description="Helical" evidence="2">
    <location>
        <begin position="157"/>
        <end position="178"/>
    </location>
</feature>
<feature type="transmembrane region" description="Helical" evidence="2">
    <location>
        <begin position="215"/>
        <end position="238"/>
    </location>
</feature>
<feature type="compositionally biased region" description="Pro residues" evidence="1">
    <location>
        <begin position="16"/>
        <end position="26"/>
    </location>
</feature>
<sequence>MTEPSTPIVPAAAPGTPVPVPIEAPPAPENAAAPMRAVAHANSAAATAGASAFPSRREEAANRQRAKNAAAAPIVPTRVPWIAVGVFVAIAFVGAWLVALPLWTSGEGLAHPLFGLLAPAMMFTPALATLVVVLWVRRPASIPRSLGLSPIRPAGRTWLFIALAFVFFTALPFLAMLLGHALGLIRVDLVGLSGVQAVIDALNETAGGQTVPIDASVVVVMTLISLPFLTALNSVAAFGEEIGWRGWLLPAMRPLGTVWALLASGAIWGLWHAPLILLGYNYQRTDLLGLASMVAFCVLTGVVIGWMRLRSASVWPAVIAHGAINTATTQFLIFADADSLADDDGIWGSVLGWPGWILLGATILVLVVTRQLWKQPEPGLTLAESRA</sequence>
<feature type="domain" description="CAAX prenyl protease 2/Lysostaphin resistance protein A-like" evidence="3">
    <location>
        <begin position="226"/>
        <end position="326"/>
    </location>
</feature>
<evidence type="ECO:0000256" key="1">
    <source>
        <dbReference type="SAM" id="MobiDB-lite"/>
    </source>
</evidence>
<keyword evidence="5" id="KW-1185">Reference proteome</keyword>
<feature type="transmembrane region" description="Helical" evidence="2">
    <location>
        <begin position="346"/>
        <end position="368"/>
    </location>
</feature>
<dbReference type="Pfam" id="PF02517">
    <property type="entry name" value="Rce1-like"/>
    <property type="match status" value="1"/>
</dbReference>
<reference evidence="5" key="1">
    <citation type="journal article" date="2019" name="Int. J. Syst. Evol. Microbiol.">
        <title>The Global Catalogue of Microorganisms (GCM) 10K type strain sequencing project: providing services to taxonomists for standard genome sequencing and annotation.</title>
        <authorList>
            <consortium name="The Broad Institute Genomics Platform"/>
            <consortium name="The Broad Institute Genome Sequencing Center for Infectious Disease"/>
            <person name="Wu L."/>
            <person name="Ma J."/>
        </authorList>
    </citation>
    <scope>NUCLEOTIDE SEQUENCE [LARGE SCALE GENOMIC DNA]</scope>
    <source>
        <strain evidence="5">JCM 13584</strain>
    </source>
</reference>
<keyword evidence="2" id="KW-0812">Transmembrane</keyword>
<keyword evidence="2" id="KW-1133">Transmembrane helix</keyword>
<dbReference type="EMBL" id="BAAAMK010000001">
    <property type="protein sequence ID" value="GAA1945140.1"/>
    <property type="molecule type" value="Genomic_DNA"/>
</dbReference>
<feature type="region of interest" description="Disordered" evidence="1">
    <location>
        <begin position="1"/>
        <end position="26"/>
    </location>
</feature>
<dbReference type="RefSeq" id="WP_246200633.1">
    <property type="nucleotide sequence ID" value="NZ_BAAAMK010000001.1"/>
</dbReference>
<accession>A0ABP5BJC7</accession>
<evidence type="ECO:0000313" key="5">
    <source>
        <dbReference type="Proteomes" id="UP001499954"/>
    </source>
</evidence>
<organism evidence="4 5">
    <name type="scientific">Agromyces allii</name>
    <dbReference type="NCBI Taxonomy" id="393607"/>
    <lineage>
        <taxon>Bacteria</taxon>
        <taxon>Bacillati</taxon>
        <taxon>Actinomycetota</taxon>
        <taxon>Actinomycetes</taxon>
        <taxon>Micrococcales</taxon>
        <taxon>Microbacteriaceae</taxon>
        <taxon>Agromyces</taxon>
    </lineage>
</organism>